<comment type="similarity">
    <text evidence="2">Belongs to the AXUD1 family.</text>
</comment>
<name>A0A914I9R9_GLORO</name>
<comment type="subcellular location">
    <subcellularLocation>
        <location evidence="1">Nucleus</location>
    </subcellularLocation>
</comment>
<evidence type="ECO:0000313" key="12">
    <source>
        <dbReference type="WBParaSite" id="Gr19_v10_g8603.t1"/>
    </source>
</evidence>
<accession>A0A914I9R9</accession>
<evidence type="ECO:0000256" key="5">
    <source>
        <dbReference type="ARBA" id="ARBA00023125"/>
    </source>
</evidence>
<dbReference type="PANTHER" id="PTHR13580">
    <property type="entry name" value="TGF-BETA INDUCED APOPTOSIS PROTEIN"/>
    <property type="match status" value="1"/>
</dbReference>
<feature type="compositionally biased region" description="Basic residues" evidence="9">
    <location>
        <begin position="374"/>
        <end position="384"/>
    </location>
</feature>
<dbReference type="Proteomes" id="UP000887572">
    <property type="component" value="Unplaced"/>
</dbReference>
<dbReference type="GO" id="GO:0005634">
    <property type="term" value="C:nucleus"/>
    <property type="evidence" value="ECO:0007669"/>
    <property type="project" value="UniProtKB-SubCell"/>
</dbReference>
<feature type="compositionally biased region" description="Acidic residues" evidence="9">
    <location>
        <begin position="208"/>
        <end position="220"/>
    </location>
</feature>
<keyword evidence="8" id="KW-0539">Nucleus</keyword>
<evidence type="ECO:0000256" key="2">
    <source>
        <dbReference type="ARBA" id="ARBA00008548"/>
    </source>
</evidence>
<evidence type="ECO:0000256" key="8">
    <source>
        <dbReference type="ARBA" id="ARBA00023242"/>
    </source>
</evidence>
<keyword evidence="6" id="KW-0010">Activator</keyword>
<proteinExistence type="inferred from homology"/>
<organism evidence="11 12">
    <name type="scientific">Globodera rostochiensis</name>
    <name type="common">Golden nematode worm</name>
    <name type="synonym">Heterodera rostochiensis</name>
    <dbReference type="NCBI Taxonomy" id="31243"/>
    <lineage>
        <taxon>Eukaryota</taxon>
        <taxon>Metazoa</taxon>
        <taxon>Ecdysozoa</taxon>
        <taxon>Nematoda</taxon>
        <taxon>Chromadorea</taxon>
        <taxon>Rhabditida</taxon>
        <taxon>Tylenchina</taxon>
        <taxon>Tylenchomorpha</taxon>
        <taxon>Tylenchoidea</taxon>
        <taxon>Heteroderidae</taxon>
        <taxon>Heteroderinae</taxon>
        <taxon>Globodera</taxon>
    </lineage>
</organism>
<keyword evidence="11" id="KW-1185">Reference proteome</keyword>
<protein>
    <submittedName>
        <fullName evidence="12">Cysteine/serine-rich nuclear protein N-terminal domain-containing protein</fullName>
    </submittedName>
</protein>
<evidence type="ECO:0000256" key="3">
    <source>
        <dbReference type="ARBA" id="ARBA00022703"/>
    </source>
</evidence>
<evidence type="ECO:0000313" key="11">
    <source>
        <dbReference type="Proteomes" id="UP000887572"/>
    </source>
</evidence>
<keyword evidence="3" id="KW-0053">Apoptosis</keyword>
<feature type="compositionally biased region" description="Basic residues" evidence="9">
    <location>
        <begin position="175"/>
        <end position="193"/>
    </location>
</feature>
<evidence type="ECO:0000256" key="9">
    <source>
        <dbReference type="SAM" id="MobiDB-lite"/>
    </source>
</evidence>
<reference evidence="12" key="1">
    <citation type="submission" date="2022-11" db="UniProtKB">
        <authorList>
            <consortium name="WormBaseParasite"/>
        </authorList>
    </citation>
    <scope>IDENTIFICATION</scope>
</reference>
<dbReference type="GO" id="GO:0000981">
    <property type="term" value="F:DNA-binding transcription factor activity, RNA polymerase II-specific"/>
    <property type="evidence" value="ECO:0007669"/>
    <property type="project" value="TreeGrafter"/>
</dbReference>
<evidence type="ECO:0000256" key="4">
    <source>
        <dbReference type="ARBA" id="ARBA00023015"/>
    </source>
</evidence>
<keyword evidence="7" id="KW-0804">Transcription</keyword>
<evidence type="ECO:0000256" key="6">
    <source>
        <dbReference type="ARBA" id="ARBA00023159"/>
    </source>
</evidence>
<dbReference type="GO" id="GO:0043565">
    <property type="term" value="F:sequence-specific DNA binding"/>
    <property type="evidence" value="ECO:0007669"/>
    <property type="project" value="TreeGrafter"/>
</dbReference>
<keyword evidence="4" id="KW-0805">Transcription regulation</keyword>
<dbReference type="AlphaFoldDB" id="A0A914I9R9"/>
<dbReference type="GO" id="GO:0006915">
    <property type="term" value="P:apoptotic process"/>
    <property type="evidence" value="ECO:0007669"/>
    <property type="project" value="UniProtKB-KW"/>
</dbReference>
<feature type="region of interest" description="Disordered" evidence="9">
    <location>
        <begin position="1"/>
        <end position="100"/>
    </location>
</feature>
<evidence type="ECO:0000256" key="1">
    <source>
        <dbReference type="ARBA" id="ARBA00004123"/>
    </source>
</evidence>
<evidence type="ECO:0000256" key="7">
    <source>
        <dbReference type="ARBA" id="ARBA00023163"/>
    </source>
</evidence>
<evidence type="ECO:0000259" key="10">
    <source>
        <dbReference type="Pfam" id="PF16019"/>
    </source>
</evidence>
<dbReference type="PRINTS" id="PR02031">
    <property type="entry name" value="CYSSERRICHNP"/>
</dbReference>
<feature type="compositionally biased region" description="Basic residues" evidence="9">
    <location>
        <begin position="411"/>
        <end position="421"/>
    </location>
</feature>
<dbReference type="InterPro" id="IPR031972">
    <property type="entry name" value="CSRNP_N"/>
</dbReference>
<dbReference type="WBParaSite" id="Gr19_v10_g8603.t1">
    <property type="protein sequence ID" value="Gr19_v10_g8603.t1"/>
    <property type="gene ID" value="Gr19_v10_g8603"/>
</dbReference>
<feature type="region of interest" description="Disordered" evidence="9">
    <location>
        <begin position="344"/>
        <end position="427"/>
    </location>
</feature>
<dbReference type="InterPro" id="IPR023260">
    <property type="entry name" value="Cys/Ser-rich_nuc_prot"/>
</dbReference>
<feature type="region of interest" description="Disordered" evidence="9">
    <location>
        <begin position="170"/>
        <end position="220"/>
    </location>
</feature>
<feature type="domain" description="Cysteine/serine-rich nuclear protein N-terminal" evidence="10">
    <location>
        <begin position="99"/>
        <end position="338"/>
    </location>
</feature>
<sequence>MKYTASSSSRRKALKVSVSTTLQKPVKVSISTALRQPSSDSEDDAGDIREEIKRRGRPKRSAKPPIVVLPPVKRPSRKPRPLSEQGPSASKEPNLSGQEKRHVNFGNVEVFRFAFAQGRDTVPTHGGVSLGMENTHHARHLFQQGEYAKYCKAEKRTKMCRWQAAQRVVKNARTSGRRKRKLAPKRQRSKKRKFVADKRVEQSTSSSEAEEDSLSASEEEEESSMFDQFHLLEPTRRVLLANCGVTIEENIANESLHVVETRARCGCRCDGQKCVPELCECALDGIQCQVDVLDESNPFNSYPCTCSAQSCGNPKGRVELDPLRIRNHFMQTLMRLKAAKKKGLDESGQVHSPQHIVFADADNDSADEKEKPNKPRIRSPHRRRGDAVSVSATPPKVATTNKKGGGPPRTTGKKQGRPRANCKKEVE</sequence>
<dbReference type="PANTHER" id="PTHR13580:SF9">
    <property type="entry name" value="AXIN1 UP-REGULATED 1, ISOFORM A"/>
    <property type="match status" value="1"/>
</dbReference>
<keyword evidence="5" id="KW-0238">DNA-binding</keyword>
<feature type="compositionally biased region" description="Polar residues" evidence="9">
    <location>
        <begin position="85"/>
        <end position="97"/>
    </location>
</feature>
<feature type="compositionally biased region" description="Polar residues" evidence="9">
    <location>
        <begin position="17"/>
        <end position="39"/>
    </location>
</feature>
<dbReference type="Pfam" id="PF16019">
    <property type="entry name" value="CSRNP_N"/>
    <property type="match status" value="1"/>
</dbReference>